<dbReference type="OrthoDB" id="39124at2759"/>
<evidence type="ECO:0000313" key="2">
    <source>
        <dbReference type="EMBL" id="GAX24280.1"/>
    </source>
</evidence>
<accession>A0A1Z5KD99</accession>
<dbReference type="Proteomes" id="UP000198406">
    <property type="component" value="Unassembled WGS sequence"/>
</dbReference>
<sequence>MGGGKKNKGNALHIRRPSNAGNISALSHSIPQHSSISSSEDDPLMASLVEEYSVFGGTLLHFSLYEFSLLLAVMLSAIIFSGFLGVVTITSLTIHYTLREETVASMVLRRQSGALPPPALILMSSTSTGKPLGSTLSDTQIASIDDSDMERYFIETSPETGKQAVLMVVDEALHLNATSEDHRKMWDARRERFVKNPPPMNFYQWTRVHPRVCSDGKTVGYKTWNDLKAVIQEANAFSAERFVRNSVHFAKVDGDVVTENPFVLYEDQIRITICPNAVLKASYGPIFVNAENIRIECSGCSIETGGSHLSFGPYARDVLIRGIYFKNAVTSSLVFYYDGADVYFEDCRWLDNEAVHSKVGSVADVNSSSIAHFYRCAVGKRIDAASEFVSALSIRTS</sequence>
<dbReference type="AlphaFoldDB" id="A0A1Z5KD99"/>
<reference evidence="2 3" key="1">
    <citation type="journal article" date="2015" name="Plant Cell">
        <title>Oil accumulation by the oleaginous diatom Fistulifera solaris as revealed by the genome and transcriptome.</title>
        <authorList>
            <person name="Tanaka T."/>
            <person name="Maeda Y."/>
            <person name="Veluchamy A."/>
            <person name="Tanaka M."/>
            <person name="Abida H."/>
            <person name="Marechal E."/>
            <person name="Bowler C."/>
            <person name="Muto M."/>
            <person name="Sunaga Y."/>
            <person name="Tanaka M."/>
            <person name="Yoshino T."/>
            <person name="Taniguchi T."/>
            <person name="Fukuda Y."/>
            <person name="Nemoto M."/>
            <person name="Matsumoto M."/>
            <person name="Wong P.S."/>
            <person name="Aburatani S."/>
            <person name="Fujibuchi W."/>
        </authorList>
    </citation>
    <scope>NUCLEOTIDE SEQUENCE [LARGE SCALE GENOMIC DNA]</scope>
    <source>
        <strain evidence="2 3">JPCC DA0580</strain>
    </source>
</reference>
<name>A0A1Z5KD99_FISSO</name>
<proteinExistence type="predicted"/>
<organism evidence="2 3">
    <name type="scientific">Fistulifera solaris</name>
    <name type="common">Oleaginous diatom</name>
    <dbReference type="NCBI Taxonomy" id="1519565"/>
    <lineage>
        <taxon>Eukaryota</taxon>
        <taxon>Sar</taxon>
        <taxon>Stramenopiles</taxon>
        <taxon>Ochrophyta</taxon>
        <taxon>Bacillariophyta</taxon>
        <taxon>Bacillariophyceae</taxon>
        <taxon>Bacillariophycidae</taxon>
        <taxon>Naviculales</taxon>
        <taxon>Naviculaceae</taxon>
        <taxon>Fistulifera</taxon>
    </lineage>
</organism>
<evidence type="ECO:0000256" key="1">
    <source>
        <dbReference type="SAM" id="Phobius"/>
    </source>
</evidence>
<keyword evidence="3" id="KW-1185">Reference proteome</keyword>
<keyword evidence="1" id="KW-0812">Transmembrane</keyword>
<dbReference type="InParanoid" id="A0A1Z5KD99"/>
<comment type="caution">
    <text evidence="2">The sequence shown here is derived from an EMBL/GenBank/DDBJ whole genome shotgun (WGS) entry which is preliminary data.</text>
</comment>
<keyword evidence="1" id="KW-1133">Transmembrane helix</keyword>
<dbReference type="EMBL" id="BDSP01000207">
    <property type="protein sequence ID" value="GAX24280.1"/>
    <property type="molecule type" value="Genomic_DNA"/>
</dbReference>
<evidence type="ECO:0000313" key="3">
    <source>
        <dbReference type="Proteomes" id="UP000198406"/>
    </source>
</evidence>
<keyword evidence="1" id="KW-0472">Membrane</keyword>
<gene>
    <name evidence="2" type="ORF">FisN_4Lh017</name>
</gene>
<protein>
    <submittedName>
        <fullName evidence="2">Uncharacterized protein</fullName>
    </submittedName>
</protein>
<feature type="transmembrane region" description="Helical" evidence="1">
    <location>
        <begin position="67"/>
        <end position="89"/>
    </location>
</feature>